<dbReference type="Proteomes" id="UP000298173">
    <property type="component" value="Unassembled WGS sequence"/>
</dbReference>
<keyword evidence="2" id="KW-0812">Transmembrane</keyword>
<dbReference type="PROSITE" id="PS51257">
    <property type="entry name" value="PROKAR_LIPOPROTEIN"/>
    <property type="match status" value="1"/>
</dbReference>
<feature type="chain" id="PRO_5020902764" evidence="3">
    <location>
        <begin position="25"/>
        <end position="292"/>
    </location>
</feature>
<dbReference type="EMBL" id="SOEY01000029">
    <property type="protein sequence ID" value="TFB70626.1"/>
    <property type="molecule type" value="Genomic_DNA"/>
</dbReference>
<gene>
    <name evidence="5" type="ORF">E3O06_14325</name>
</gene>
<evidence type="ECO:0000313" key="5">
    <source>
        <dbReference type="EMBL" id="TFB70626.1"/>
    </source>
</evidence>
<evidence type="ECO:0000313" key="6">
    <source>
        <dbReference type="Proteomes" id="UP000298173"/>
    </source>
</evidence>
<name>A0A4R8UTF3_9MICO</name>
<comment type="caution">
    <text evidence="5">The sequence shown here is derived from an EMBL/GenBank/DDBJ whole genome shotgun (WGS) entry which is preliminary data.</text>
</comment>
<sequence length="292" mass="30253">MRRTWGVIAVLLTAVLLAGCTANSGGSVSTDPSGSVSDGVPEGSFNSGAGDKAADGDLVTGTTGDVNTSNRDVITTGSMSITATDPVEASESAVTITEQAGGRVDSRSENPATDIQPASATLTLRIPSDELDRTLAELKKLGRLNFVSLNAQDVTQQSQDLDARITALTTSVDRLLALMASATSTTDLISIESALSSRQGELESLKSQRDFLADQIDYSTVQLELVSEGTVAAGGPDNFWTGIIAGWTALVAAFGGLLIGLGVALPWLVVLAIFGAIVLLIVRLFARRRKAA</sequence>
<organism evidence="5 6">
    <name type="scientific">Cryobacterium glaciale</name>
    <dbReference type="NCBI Taxonomy" id="1259145"/>
    <lineage>
        <taxon>Bacteria</taxon>
        <taxon>Bacillati</taxon>
        <taxon>Actinomycetota</taxon>
        <taxon>Actinomycetes</taxon>
        <taxon>Micrococcales</taxon>
        <taxon>Microbacteriaceae</taxon>
        <taxon>Cryobacterium</taxon>
    </lineage>
</organism>
<dbReference type="InterPro" id="IPR025645">
    <property type="entry name" value="DUF4349"/>
</dbReference>
<feature type="compositionally biased region" description="Polar residues" evidence="1">
    <location>
        <begin position="25"/>
        <end position="36"/>
    </location>
</feature>
<dbReference type="Pfam" id="PF14257">
    <property type="entry name" value="DUF4349"/>
    <property type="match status" value="1"/>
</dbReference>
<dbReference type="RefSeq" id="WP_134504056.1">
    <property type="nucleotide sequence ID" value="NZ_SOEY01000029.1"/>
</dbReference>
<protein>
    <submittedName>
        <fullName evidence="5">DUF4349 domain-containing protein</fullName>
    </submittedName>
</protein>
<feature type="region of interest" description="Disordered" evidence="1">
    <location>
        <begin position="85"/>
        <end position="114"/>
    </location>
</feature>
<keyword evidence="2" id="KW-0472">Membrane</keyword>
<evidence type="ECO:0000256" key="1">
    <source>
        <dbReference type="SAM" id="MobiDB-lite"/>
    </source>
</evidence>
<keyword evidence="3" id="KW-0732">Signal</keyword>
<keyword evidence="2" id="KW-1133">Transmembrane helix</keyword>
<feature type="domain" description="DUF4349" evidence="4">
    <location>
        <begin position="71"/>
        <end position="278"/>
    </location>
</feature>
<feature type="signal peptide" evidence="3">
    <location>
        <begin position="1"/>
        <end position="24"/>
    </location>
</feature>
<dbReference type="OrthoDB" id="186919at2"/>
<dbReference type="AlphaFoldDB" id="A0A4R8UTF3"/>
<accession>A0A4R8UTF3</accession>
<feature type="region of interest" description="Disordered" evidence="1">
    <location>
        <begin position="25"/>
        <end position="71"/>
    </location>
</feature>
<feature type="transmembrane region" description="Helical" evidence="2">
    <location>
        <begin position="264"/>
        <end position="286"/>
    </location>
</feature>
<proteinExistence type="predicted"/>
<evidence type="ECO:0000259" key="4">
    <source>
        <dbReference type="Pfam" id="PF14257"/>
    </source>
</evidence>
<reference evidence="5 6" key="1">
    <citation type="submission" date="2019-03" db="EMBL/GenBank/DDBJ databases">
        <title>Genomics of glacier-inhabiting Cryobacterium strains.</title>
        <authorList>
            <person name="Liu Q."/>
            <person name="Xin Y.-H."/>
        </authorList>
    </citation>
    <scope>NUCLEOTIDE SEQUENCE [LARGE SCALE GENOMIC DNA]</scope>
    <source>
        <strain evidence="5 6">HLT2-23</strain>
    </source>
</reference>
<feature type="compositionally biased region" description="Polar residues" evidence="1">
    <location>
        <begin position="60"/>
        <end position="71"/>
    </location>
</feature>
<evidence type="ECO:0000256" key="2">
    <source>
        <dbReference type="SAM" id="Phobius"/>
    </source>
</evidence>
<keyword evidence="6" id="KW-1185">Reference proteome</keyword>
<evidence type="ECO:0000256" key="3">
    <source>
        <dbReference type="SAM" id="SignalP"/>
    </source>
</evidence>